<comment type="caution">
    <text evidence="4">The sequence shown here is derived from an EMBL/GenBank/DDBJ whole genome shotgun (WGS) entry which is preliminary data.</text>
</comment>
<evidence type="ECO:0000256" key="3">
    <source>
        <dbReference type="RuleBase" id="RU000363"/>
    </source>
</evidence>
<dbReference type="Pfam" id="PF00106">
    <property type="entry name" value="adh_short"/>
    <property type="match status" value="1"/>
</dbReference>
<evidence type="ECO:0000313" key="5">
    <source>
        <dbReference type="Proteomes" id="UP001600888"/>
    </source>
</evidence>
<dbReference type="Proteomes" id="UP001600888">
    <property type="component" value="Unassembled WGS sequence"/>
</dbReference>
<dbReference type="Gene3D" id="3.40.50.720">
    <property type="entry name" value="NAD(P)-binding Rossmann-like Domain"/>
    <property type="match status" value="1"/>
</dbReference>
<dbReference type="InterPro" id="IPR002347">
    <property type="entry name" value="SDR_fam"/>
</dbReference>
<proteinExistence type="inferred from homology"/>
<evidence type="ECO:0000313" key="4">
    <source>
        <dbReference type="EMBL" id="KAL2274640.1"/>
    </source>
</evidence>
<dbReference type="PANTHER" id="PTHR44229:SF4">
    <property type="entry name" value="15-HYDROXYPROSTAGLANDIN DEHYDROGENASE [NAD(+)]"/>
    <property type="match status" value="1"/>
</dbReference>
<keyword evidence="5" id="KW-1185">Reference proteome</keyword>
<dbReference type="EMBL" id="JBAWTH010000152">
    <property type="protein sequence ID" value="KAL2274640.1"/>
    <property type="molecule type" value="Genomic_DNA"/>
</dbReference>
<comment type="similarity">
    <text evidence="1 3">Belongs to the short-chain dehydrogenases/reductases (SDR) family.</text>
</comment>
<dbReference type="PRINTS" id="PR00080">
    <property type="entry name" value="SDRFAMILY"/>
</dbReference>
<gene>
    <name evidence="4" type="ORF">FJTKL_03059</name>
</gene>
<name>A0ABR4DWA1_9PEZI</name>
<sequence>MSSYETKGKYAIVTGAGSGINLAFAEQLLEKGCSVVLADLKLRPEAEEVLLKYTNKEAGKPSAVFQKVDLADWGQISSLWKAALETFPQIDIVCNGAGIYEPPGSSFWHSPGISLLAQDREDANPGQYKTFAVNTAAPIRVAQIAIDYWLQNRHVQGNIIWIASLGAYVHGLHVPIYLAGKAAIASFVRSVGVLKKHFGIRNAAICPGRVHTPIFGDEGRPDELGMTPEQCASVMMRLLTEPQYGDGNIVEAMMVGTKEDSKINVREVPMEALYPTTATFSDKNYLVEEETKIVRQLQEQGMR</sequence>
<dbReference type="PRINTS" id="PR00081">
    <property type="entry name" value="GDHRDH"/>
</dbReference>
<dbReference type="SUPFAM" id="SSF51735">
    <property type="entry name" value="NAD(P)-binding Rossmann-fold domains"/>
    <property type="match status" value="1"/>
</dbReference>
<reference evidence="4 5" key="1">
    <citation type="submission" date="2024-03" db="EMBL/GenBank/DDBJ databases">
        <title>A high-quality draft genome sequence of Diaporthe vaccinii, a causative agent of upright dieback and viscid rot disease in cranberry plants.</title>
        <authorList>
            <person name="Sarrasin M."/>
            <person name="Lang B.F."/>
            <person name="Burger G."/>
        </authorList>
    </citation>
    <scope>NUCLEOTIDE SEQUENCE [LARGE SCALE GENOMIC DNA]</scope>
    <source>
        <strain evidence="4 5">IS7</strain>
    </source>
</reference>
<evidence type="ECO:0000256" key="2">
    <source>
        <dbReference type="ARBA" id="ARBA00023002"/>
    </source>
</evidence>
<keyword evidence="2" id="KW-0560">Oxidoreductase</keyword>
<evidence type="ECO:0000256" key="1">
    <source>
        <dbReference type="ARBA" id="ARBA00006484"/>
    </source>
</evidence>
<dbReference type="PANTHER" id="PTHR44229">
    <property type="entry name" value="15-HYDROXYPROSTAGLANDIN DEHYDROGENASE [NAD(+)]"/>
    <property type="match status" value="1"/>
</dbReference>
<accession>A0ABR4DWA1</accession>
<organism evidence="4 5">
    <name type="scientific">Diaporthe vaccinii</name>
    <dbReference type="NCBI Taxonomy" id="105482"/>
    <lineage>
        <taxon>Eukaryota</taxon>
        <taxon>Fungi</taxon>
        <taxon>Dikarya</taxon>
        <taxon>Ascomycota</taxon>
        <taxon>Pezizomycotina</taxon>
        <taxon>Sordariomycetes</taxon>
        <taxon>Sordariomycetidae</taxon>
        <taxon>Diaporthales</taxon>
        <taxon>Diaporthaceae</taxon>
        <taxon>Diaporthe</taxon>
        <taxon>Diaporthe eres species complex</taxon>
    </lineage>
</organism>
<protein>
    <submittedName>
        <fullName evidence="4">Uncharacterized protein</fullName>
    </submittedName>
</protein>
<dbReference type="InterPro" id="IPR036291">
    <property type="entry name" value="NAD(P)-bd_dom_sf"/>
</dbReference>